<dbReference type="PANTHER" id="PTHR22770:SF13">
    <property type="entry name" value="RING-TYPE DOMAIN-CONTAINING PROTEIN"/>
    <property type="match status" value="1"/>
</dbReference>
<evidence type="ECO:0000313" key="13">
    <source>
        <dbReference type="Proteomes" id="UP001152747"/>
    </source>
</evidence>
<evidence type="ECO:0000256" key="9">
    <source>
        <dbReference type="SAM" id="MobiDB-lite"/>
    </source>
</evidence>
<dbReference type="Gene3D" id="1.20.120.1750">
    <property type="match status" value="1"/>
</dbReference>
<evidence type="ECO:0000313" key="12">
    <source>
        <dbReference type="EMBL" id="CAI5438664.1"/>
    </source>
</evidence>
<name>A0A9P1I6R2_9PELO</name>
<keyword evidence="13" id="KW-1185">Reference proteome</keyword>
<feature type="region of interest" description="Disordered" evidence="9">
    <location>
        <begin position="1"/>
        <end position="40"/>
    </location>
</feature>
<dbReference type="Gene3D" id="3.30.40.10">
    <property type="entry name" value="Zinc/RING finger domain, C3HC4 (zinc finger)"/>
    <property type="match status" value="1"/>
</dbReference>
<evidence type="ECO:0000256" key="7">
    <source>
        <dbReference type="ARBA" id="ARBA00022833"/>
    </source>
</evidence>
<dbReference type="InterPro" id="IPR002867">
    <property type="entry name" value="IBR_dom"/>
</dbReference>
<proteinExistence type="predicted"/>
<dbReference type="GO" id="GO:0008270">
    <property type="term" value="F:zinc ion binding"/>
    <property type="evidence" value="ECO:0007669"/>
    <property type="project" value="UniProtKB-KW"/>
</dbReference>
<sequence>MARKKKTQSFNPTGFMNDSTDVTIQSSKSPSTSNTLPSYSSWEETDRLEEEIHKNFMKSQRRVNNLPIIVETTRRRVDTRKSLIKCPSYDYAQNHEESCNQKRYPFSMWKELKVQDVLYLQHFEDFKQNCRLNYAHLQLFMNNVFEQQKSQFFLEKEIEVRPKSFEFSMPSAPHYIELDSNGKCFVVPDSESSPYAIIYNNESKHRRNIKTRNKNDIKHNNNGYSVKKMNKCERLLYGMKIKSDAQIIRFDSVDKKKNHPGLHVAPICVTGSFDYSKTLETMSIEFRYNHRQENLKYAKLQLVHFEDIHYAENVLMRHGILVRYADDKFGEKGVNMFLSNIPKFVDTDDYLKWFIKNILSANEIKFRDVHFEKRPVRRIKDSLWGTDADPKYIVCCDLMRLIHAAKLLPNIRLISFLDLHQYVVEDELPFKVTYCDNKSYDSSNERRLVARFYDQNVEMGKILGEMCLYKRHDDTFLHFTTSDTIARVHPRYKKMIPINSAIRYSYQDDIIKLDQRMKSECEALSNQNPAITPYIDNDRIMARIVDDFEDNSEDGFIGIEGWPPSLVDRFVEDLKTMFVPKVIDCHNEKEHFLYGFGEAYARWFMKRNRLVIEFDRFRNKMWVFGSKINEFVKQLANFDKDKENFYIESKLQLIDPFSFDVFCLLYKFDGCPNPFRYTWHNFIQINETTKSIDFKGPSGIYEIMNNFNHLMSMELLRRYSPSGHQRIQCPVCLCDIGINFFRLENCGHFYCRNCINRMISSFLADAVFEMRCCFEKCENLISPTDIKTIYLGDETRLKVLDNGKLEDLIARATRYIVTQPDSNYNICKTTDCAGFFKKDSSGGDQNTVECFKCHKKYCNKCFEESHEHIAKCEDYARICRDSDYSLQTYLSTEGRGKFRICPTNKCKALIEKIEGCNHVECAYCHVHFCWICLFEARKMGDIYRHMAEVHGGSGGEFHIDLDDLHLFANDDETLDVDIQRLLLRNH</sequence>
<dbReference type="AlphaFoldDB" id="A0A9P1I6R2"/>
<evidence type="ECO:0000256" key="8">
    <source>
        <dbReference type="PROSITE-ProRule" id="PRU00175"/>
    </source>
</evidence>
<dbReference type="InterPro" id="IPR051628">
    <property type="entry name" value="LUBAC_E3_Ligases"/>
</dbReference>
<dbReference type="EMBL" id="CANHGI010000001">
    <property type="protein sequence ID" value="CAI5438664.1"/>
    <property type="molecule type" value="Genomic_DNA"/>
</dbReference>
<feature type="domain" description="RING-type" evidence="11">
    <location>
        <begin position="725"/>
        <end position="961"/>
    </location>
</feature>
<evidence type="ECO:0000256" key="4">
    <source>
        <dbReference type="ARBA" id="ARBA00022737"/>
    </source>
</evidence>
<dbReference type="InterPro" id="IPR001841">
    <property type="entry name" value="Znf_RING"/>
</dbReference>
<organism evidence="12 13">
    <name type="scientific">Caenorhabditis angaria</name>
    <dbReference type="NCBI Taxonomy" id="860376"/>
    <lineage>
        <taxon>Eukaryota</taxon>
        <taxon>Metazoa</taxon>
        <taxon>Ecdysozoa</taxon>
        <taxon>Nematoda</taxon>
        <taxon>Chromadorea</taxon>
        <taxon>Rhabditida</taxon>
        <taxon>Rhabditina</taxon>
        <taxon>Rhabditomorpha</taxon>
        <taxon>Rhabditoidea</taxon>
        <taxon>Rhabditidae</taxon>
        <taxon>Peloderinae</taxon>
        <taxon>Caenorhabditis</taxon>
    </lineage>
</organism>
<dbReference type="PROSITE" id="PS50089">
    <property type="entry name" value="ZF_RING_2"/>
    <property type="match status" value="1"/>
</dbReference>
<evidence type="ECO:0000256" key="1">
    <source>
        <dbReference type="ARBA" id="ARBA00004906"/>
    </source>
</evidence>
<evidence type="ECO:0000256" key="2">
    <source>
        <dbReference type="ARBA" id="ARBA00022679"/>
    </source>
</evidence>
<dbReference type="InterPro" id="IPR044066">
    <property type="entry name" value="TRIAD_supradom"/>
</dbReference>
<keyword evidence="7" id="KW-0862">Zinc</keyword>
<comment type="pathway">
    <text evidence="1">Protein modification; protein ubiquitination.</text>
</comment>
<dbReference type="PANTHER" id="PTHR22770">
    <property type="entry name" value="UBIQUITIN CONJUGATING ENZYME 7 INTERACTING PROTEIN-RELATED"/>
    <property type="match status" value="1"/>
</dbReference>
<gene>
    <name evidence="12" type="ORF">CAMP_LOCUS1301</name>
</gene>
<evidence type="ECO:0000259" key="11">
    <source>
        <dbReference type="PROSITE" id="PS51873"/>
    </source>
</evidence>
<keyword evidence="4" id="KW-0677">Repeat</keyword>
<feature type="domain" description="RING-type" evidence="10">
    <location>
        <begin position="729"/>
        <end position="772"/>
    </location>
</feature>
<keyword evidence="3" id="KW-0479">Metal-binding</keyword>
<dbReference type="GO" id="GO:0043161">
    <property type="term" value="P:proteasome-mediated ubiquitin-dependent protein catabolic process"/>
    <property type="evidence" value="ECO:0007669"/>
    <property type="project" value="TreeGrafter"/>
</dbReference>
<protein>
    <recommendedName>
        <fullName evidence="14">RING-type domain-containing protein</fullName>
    </recommendedName>
</protein>
<keyword evidence="6" id="KW-0833">Ubl conjugation pathway</keyword>
<keyword evidence="5 8" id="KW-0863">Zinc-finger</keyword>
<evidence type="ECO:0000259" key="10">
    <source>
        <dbReference type="PROSITE" id="PS50089"/>
    </source>
</evidence>
<dbReference type="PROSITE" id="PS51873">
    <property type="entry name" value="TRIAD"/>
    <property type="match status" value="1"/>
</dbReference>
<dbReference type="GO" id="GO:0071797">
    <property type="term" value="C:LUBAC complex"/>
    <property type="evidence" value="ECO:0007669"/>
    <property type="project" value="TreeGrafter"/>
</dbReference>
<dbReference type="SMART" id="SM00647">
    <property type="entry name" value="IBR"/>
    <property type="match status" value="2"/>
</dbReference>
<dbReference type="CDD" id="cd20335">
    <property type="entry name" value="BRcat_RBR"/>
    <property type="match status" value="1"/>
</dbReference>
<dbReference type="PROSITE" id="PS00518">
    <property type="entry name" value="ZF_RING_1"/>
    <property type="match status" value="1"/>
</dbReference>
<dbReference type="Proteomes" id="UP001152747">
    <property type="component" value="Unassembled WGS sequence"/>
</dbReference>
<dbReference type="Pfam" id="PF01485">
    <property type="entry name" value="IBR"/>
    <property type="match status" value="2"/>
</dbReference>
<comment type="caution">
    <text evidence="12">The sequence shown here is derived from an EMBL/GenBank/DDBJ whole genome shotgun (WGS) entry which is preliminary data.</text>
</comment>
<accession>A0A9P1I6R2</accession>
<dbReference type="InterPro" id="IPR013083">
    <property type="entry name" value="Znf_RING/FYVE/PHD"/>
</dbReference>
<evidence type="ECO:0000256" key="5">
    <source>
        <dbReference type="ARBA" id="ARBA00022771"/>
    </source>
</evidence>
<dbReference type="SUPFAM" id="SSF57850">
    <property type="entry name" value="RING/U-box"/>
    <property type="match status" value="2"/>
</dbReference>
<dbReference type="GO" id="GO:0043130">
    <property type="term" value="F:ubiquitin binding"/>
    <property type="evidence" value="ECO:0007669"/>
    <property type="project" value="TreeGrafter"/>
</dbReference>
<feature type="compositionally biased region" description="Polar residues" evidence="9">
    <location>
        <begin position="8"/>
        <end position="40"/>
    </location>
</feature>
<evidence type="ECO:0008006" key="14">
    <source>
        <dbReference type="Google" id="ProtNLM"/>
    </source>
</evidence>
<evidence type="ECO:0000256" key="6">
    <source>
        <dbReference type="ARBA" id="ARBA00022786"/>
    </source>
</evidence>
<reference evidence="12" key="1">
    <citation type="submission" date="2022-11" db="EMBL/GenBank/DDBJ databases">
        <authorList>
            <person name="Kikuchi T."/>
        </authorList>
    </citation>
    <scope>NUCLEOTIDE SEQUENCE</scope>
    <source>
        <strain evidence="12">PS1010</strain>
    </source>
</reference>
<dbReference type="GO" id="GO:0097039">
    <property type="term" value="P:protein linear polyubiquitination"/>
    <property type="evidence" value="ECO:0007669"/>
    <property type="project" value="TreeGrafter"/>
</dbReference>
<dbReference type="OrthoDB" id="61092at2759"/>
<dbReference type="GO" id="GO:0004842">
    <property type="term" value="F:ubiquitin-protein transferase activity"/>
    <property type="evidence" value="ECO:0007669"/>
    <property type="project" value="TreeGrafter"/>
</dbReference>
<evidence type="ECO:0000256" key="3">
    <source>
        <dbReference type="ARBA" id="ARBA00022723"/>
    </source>
</evidence>
<dbReference type="InterPro" id="IPR017907">
    <property type="entry name" value="Znf_RING_CS"/>
</dbReference>
<keyword evidence="2" id="KW-0808">Transferase</keyword>